<dbReference type="SUPFAM" id="SSF55681">
    <property type="entry name" value="Class II aaRS and biotin synthetases"/>
    <property type="match status" value="1"/>
</dbReference>
<evidence type="ECO:0000256" key="6">
    <source>
        <dbReference type="ARBA" id="ARBA00022917"/>
    </source>
</evidence>
<evidence type="ECO:0000313" key="12">
    <source>
        <dbReference type="EMBL" id="KJJ84731.1"/>
    </source>
</evidence>
<dbReference type="HAMAP" id="MF_00127">
    <property type="entry name" value="His_tRNA_synth"/>
    <property type="match status" value="1"/>
</dbReference>
<accession>A0A0F0CT83</accession>
<keyword evidence="13" id="KW-1185">Reference proteome</keyword>
<dbReference type="EC" id="6.1.1.21" evidence="9"/>
<keyword evidence="5 9" id="KW-0067">ATP-binding</keyword>
<keyword evidence="4 9" id="KW-0547">Nucleotide-binding</keyword>
<feature type="binding site" evidence="10">
    <location>
        <position position="104"/>
    </location>
    <ligand>
        <name>L-histidine</name>
        <dbReference type="ChEBI" id="CHEBI:57595"/>
    </ligand>
</feature>
<keyword evidence="6 9" id="KW-0648">Protein biosynthesis</keyword>
<dbReference type="PIRSF" id="PIRSF001549">
    <property type="entry name" value="His-tRNA_synth"/>
    <property type="match status" value="1"/>
</dbReference>
<dbReference type="InterPro" id="IPR004154">
    <property type="entry name" value="Anticodon-bd"/>
</dbReference>
<evidence type="ECO:0000256" key="9">
    <source>
        <dbReference type="HAMAP-Rule" id="MF_00127"/>
    </source>
</evidence>
<comment type="subcellular location">
    <subcellularLocation>
        <location evidence="9">Cytoplasm</location>
    </subcellularLocation>
</comment>
<dbReference type="InterPro" id="IPR006195">
    <property type="entry name" value="aa-tRNA-synth_II"/>
</dbReference>
<evidence type="ECO:0000256" key="10">
    <source>
        <dbReference type="PIRSR" id="PIRSR001549-1"/>
    </source>
</evidence>
<dbReference type="InterPro" id="IPR036621">
    <property type="entry name" value="Anticodon-bd_dom_sf"/>
</dbReference>
<dbReference type="CDD" id="cd00859">
    <property type="entry name" value="HisRS_anticodon"/>
    <property type="match status" value="1"/>
</dbReference>
<evidence type="ECO:0000256" key="2">
    <source>
        <dbReference type="ARBA" id="ARBA00011738"/>
    </source>
</evidence>
<comment type="catalytic activity">
    <reaction evidence="8 9">
        <text>tRNA(His) + L-histidine + ATP = L-histidyl-tRNA(His) + AMP + diphosphate + H(+)</text>
        <dbReference type="Rhea" id="RHEA:17313"/>
        <dbReference type="Rhea" id="RHEA-COMP:9665"/>
        <dbReference type="Rhea" id="RHEA-COMP:9689"/>
        <dbReference type="ChEBI" id="CHEBI:15378"/>
        <dbReference type="ChEBI" id="CHEBI:30616"/>
        <dbReference type="ChEBI" id="CHEBI:33019"/>
        <dbReference type="ChEBI" id="CHEBI:57595"/>
        <dbReference type="ChEBI" id="CHEBI:78442"/>
        <dbReference type="ChEBI" id="CHEBI:78527"/>
        <dbReference type="ChEBI" id="CHEBI:456215"/>
        <dbReference type="EC" id="6.1.1.21"/>
    </reaction>
</comment>
<evidence type="ECO:0000256" key="1">
    <source>
        <dbReference type="ARBA" id="ARBA00008226"/>
    </source>
</evidence>
<comment type="caution">
    <text evidence="12">The sequence shown here is derived from an EMBL/GenBank/DDBJ whole genome shotgun (WGS) entry which is preliminary data.</text>
</comment>
<dbReference type="Proteomes" id="UP000033428">
    <property type="component" value="Unassembled WGS sequence"/>
</dbReference>
<keyword evidence="9" id="KW-0963">Cytoplasm</keyword>
<dbReference type="InterPro" id="IPR045864">
    <property type="entry name" value="aa-tRNA-synth_II/BPL/LPL"/>
</dbReference>
<dbReference type="Pfam" id="PF03129">
    <property type="entry name" value="HGTP_anticodon"/>
    <property type="match status" value="1"/>
</dbReference>
<evidence type="ECO:0000256" key="7">
    <source>
        <dbReference type="ARBA" id="ARBA00023146"/>
    </source>
</evidence>
<dbReference type="Gene3D" id="3.40.50.800">
    <property type="entry name" value="Anticodon-binding domain"/>
    <property type="match status" value="1"/>
</dbReference>
<dbReference type="GO" id="GO:0006427">
    <property type="term" value="P:histidyl-tRNA aminoacylation"/>
    <property type="evidence" value="ECO:0007669"/>
    <property type="project" value="UniProtKB-UniRule"/>
</dbReference>
<feature type="binding site" evidence="10">
    <location>
        <position position="122"/>
    </location>
    <ligand>
        <name>L-histidine</name>
        <dbReference type="ChEBI" id="CHEBI:57595"/>
    </ligand>
</feature>
<gene>
    <name evidence="9" type="primary">hisS</name>
    <name evidence="12" type="ORF">OMAG_001406</name>
</gene>
<feature type="binding site" evidence="10">
    <location>
        <position position="249"/>
    </location>
    <ligand>
        <name>L-histidine</name>
        <dbReference type="ChEBI" id="CHEBI:57595"/>
    </ligand>
</feature>
<feature type="binding site" evidence="10">
    <location>
        <begin position="73"/>
        <end position="75"/>
    </location>
    <ligand>
        <name>L-histidine</name>
        <dbReference type="ChEBI" id="CHEBI:57595"/>
    </ligand>
</feature>
<evidence type="ECO:0000256" key="5">
    <source>
        <dbReference type="ARBA" id="ARBA00022840"/>
    </source>
</evidence>
<organism evidence="12 13">
    <name type="scientific">Candidatus Omnitrophus magneticus</name>
    <dbReference type="NCBI Taxonomy" id="1609969"/>
    <lineage>
        <taxon>Bacteria</taxon>
        <taxon>Pseudomonadati</taxon>
        <taxon>Candidatus Omnitrophota</taxon>
        <taxon>Candidatus Omnitrophus</taxon>
    </lineage>
</organism>
<reference evidence="12 13" key="1">
    <citation type="submission" date="2015-02" db="EMBL/GenBank/DDBJ databases">
        <title>Single-cell genomics of uncultivated deep-branching MTB reveals a conserved set of magnetosome genes.</title>
        <authorList>
            <person name="Kolinko S."/>
            <person name="Richter M."/>
            <person name="Glockner F.O."/>
            <person name="Brachmann A."/>
            <person name="Schuler D."/>
        </authorList>
    </citation>
    <scope>NUCLEOTIDE SEQUENCE [LARGE SCALE GENOMIC DNA]</scope>
    <source>
        <strain evidence="12">SKK-01</strain>
    </source>
</reference>
<feature type="binding site" evidence="10">
    <location>
        <begin position="253"/>
        <end position="254"/>
    </location>
    <ligand>
        <name>L-histidine</name>
        <dbReference type="ChEBI" id="CHEBI:57595"/>
    </ligand>
</feature>
<feature type="binding site" evidence="10">
    <location>
        <position position="118"/>
    </location>
    <ligand>
        <name>L-histidine</name>
        <dbReference type="ChEBI" id="CHEBI:57595"/>
    </ligand>
</feature>
<sequence length="404" mass="45144">MPDIIQDDARIFEEVETLARSLFRLFEFREIRTPVVESTEVFTRSIGEGTDIVEKEMYTFLDRGGKNISLRPEGTASVMRAYIEHGWANTGDITKLFYIGSMFRGERPQKGRLREFHQIGAEIIGGKGPYLDAEIISVFEALLKKFGVTDYKILINSLGCAADRDNYKNILKEFLLKNKLELCEDCARRVDTNVLRVLDCKRETCRDIVKNAPSILASLCEICLKDFNTLKTLLSRAGSPFKEEPRIVRGLDYYTGVIFEVIHPGLGSQDALGAGGRYDNLSEQMSGPKTGATGFALGIERLLLILNRDNMPKNNQGVLVAGLDESSVEEAFILTQKLRGMGITADMEYSSRSLKGALRKANREGRNSVVLIGENELKAGKFLLKNMKTSTQELVTFEELAGKL</sequence>
<dbReference type="InterPro" id="IPR004516">
    <property type="entry name" value="HisRS/HisZ"/>
</dbReference>
<protein>
    <recommendedName>
        <fullName evidence="9">Histidine--tRNA ligase</fullName>
        <ecNumber evidence="9">6.1.1.21</ecNumber>
    </recommendedName>
    <alternativeName>
        <fullName evidence="9">Histidyl-tRNA synthetase</fullName>
        <shortName evidence="9">HisRS</shortName>
    </alternativeName>
</protein>
<feature type="domain" description="Aminoacyl-transfer RNA synthetases class-II family profile" evidence="11">
    <location>
        <begin position="10"/>
        <end position="306"/>
    </location>
</feature>
<evidence type="ECO:0000259" key="11">
    <source>
        <dbReference type="PROSITE" id="PS50862"/>
    </source>
</evidence>
<evidence type="ECO:0000256" key="4">
    <source>
        <dbReference type="ARBA" id="ARBA00022741"/>
    </source>
</evidence>
<keyword evidence="7 9" id="KW-0030">Aminoacyl-tRNA synthetase</keyword>
<dbReference type="PANTHER" id="PTHR43707:SF1">
    <property type="entry name" value="HISTIDINE--TRNA LIGASE, MITOCHONDRIAL-RELATED"/>
    <property type="match status" value="1"/>
</dbReference>
<dbReference type="GO" id="GO:0004821">
    <property type="term" value="F:histidine-tRNA ligase activity"/>
    <property type="evidence" value="ECO:0007669"/>
    <property type="project" value="UniProtKB-UniRule"/>
</dbReference>
<dbReference type="EMBL" id="JYNY01000277">
    <property type="protein sequence ID" value="KJJ84731.1"/>
    <property type="molecule type" value="Genomic_DNA"/>
</dbReference>
<dbReference type="NCBIfam" id="TIGR00442">
    <property type="entry name" value="hisS"/>
    <property type="match status" value="1"/>
</dbReference>
<dbReference type="CDD" id="cd00773">
    <property type="entry name" value="HisRS-like_core"/>
    <property type="match status" value="1"/>
</dbReference>
<keyword evidence="3 9" id="KW-0436">Ligase</keyword>
<dbReference type="AlphaFoldDB" id="A0A0F0CT83"/>
<comment type="subunit">
    <text evidence="2 9">Homodimer.</text>
</comment>
<comment type="similarity">
    <text evidence="1 9">Belongs to the class-II aminoacyl-tRNA synthetase family.</text>
</comment>
<evidence type="ECO:0000313" key="13">
    <source>
        <dbReference type="Proteomes" id="UP000033428"/>
    </source>
</evidence>
<dbReference type="GO" id="GO:0005737">
    <property type="term" value="C:cytoplasm"/>
    <property type="evidence" value="ECO:0007669"/>
    <property type="project" value="UniProtKB-SubCell"/>
</dbReference>
<evidence type="ECO:0000256" key="8">
    <source>
        <dbReference type="ARBA" id="ARBA00047639"/>
    </source>
</evidence>
<name>A0A0F0CT83_9BACT</name>
<dbReference type="InterPro" id="IPR041715">
    <property type="entry name" value="HisRS-like_core"/>
</dbReference>
<dbReference type="PROSITE" id="PS50862">
    <property type="entry name" value="AA_TRNA_LIGASE_II"/>
    <property type="match status" value="1"/>
</dbReference>
<dbReference type="InterPro" id="IPR033656">
    <property type="entry name" value="HisRS_anticodon"/>
</dbReference>
<evidence type="ECO:0000256" key="3">
    <source>
        <dbReference type="ARBA" id="ARBA00022598"/>
    </source>
</evidence>
<dbReference type="GO" id="GO:0005524">
    <property type="term" value="F:ATP binding"/>
    <property type="evidence" value="ECO:0007669"/>
    <property type="project" value="UniProtKB-UniRule"/>
</dbReference>
<proteinExistence type="inferred from homology"/>
<dbReference type="Gene3D" id="3.30.930.10">
    <property type="entry name" value="Bira Bifunctional Protein, Domain 2"/>
    <property type="match status" value="1"/>
</dbReference>
<dbReference type="PANTHER" id="PTHR43707">
    <property type="entry name" value="HISTIDYL-TRNA SYNTHETASE"/>
    <property type="match status" value="1"/>
</dbReference>
<dbReference type="PATRIC" id="fig|1609969.3.peg.1502"/>
<dbReference type="SUPFAM" id="SSF52954">
    <property type="entry name" value="Class II aaRS ABD-related"/>
    <property type="match status" value="1"/>
</dbReference>
<dbReference type="InterPro" id="IPR015807">
    <property type="entry name" value="His-tRNA-ligase"/>
</dbReference>
<dbReference type="Pfam" id="PF13393">
    <property type="entry name" value="tRNA-synt_His"/>
    <property type="match status" value="1"/>
</dbReference>